<dbReference type="AlphaFoldDB" id="A0A164U6P4"/>
<sequence length="51" mass="5881">MELGAKELELELDTPPDVHVIWSGHIIDFVIGLNLTSLFIPYNRYYIIAHL</sequence>
<accession>A0A164U6P4</accession>
<dbReference type="Gramene" id="KZM88504">
    <property type="protein sequence ID" value="KZM88504"/>
    <property type="gene ID" value="DCAR_025579"/>
</dbReference>
<keyword evidence="1" id="KW-1133">Transmembrane helix</keyword>
<reference evidence="2" key="1">
    <citation type="journal article" date="2016" name="Nat. Genet.">
        <title>A high-quality carrot genome assembly provides new insights into carotenoid accumulation and asterid genome evolution.</title>
        <authorList>
            <person name="Iorizzo M."/>
            <person name="Ellison S."/>
            <person name="Senalik D."/>
            <person name="Zeng P."/>
            <person name="Satapoomin P."/>
            <person name="Huang J."/>
            <person name="Bowman M."/>
            <person name="Iovene M."/>
            <person name="Sanseverino W."/>
            <person name="Cavagnaro P."/>
            <person name="Yildiz M."/>
            <person name="Macko-Podgorni A."/>
            <person name="Moranska E."/>
            <person name="Grzebelus E."/>
            <person name="Grzebelus D."/>
            <person name="Ashrafi H."/>
            <person name="Zheng Z."/>
            <person name="Cheng S."/>
            <person name="Spooner D."/>
            <person name="Van Deynze A."/>
            <person name="Simon P."/>
        </authorList>
    </citation>
    <scope>NUCLEOTIDE SEQUENCE [LARGE SCALE GENOMIC DNA]</scope>
    <source>
        <tissue evidence="2">Leaf</tissue>
    </source>
</reference>
<keyword evidence="1" id="KW-0472">Membrane</keyword>
<protein>
    <submittedName>
        <fullName evidence="2">Uncharacterized protein</fullName>
    </submittedName>
</protein>
<gene>
    <name evidence="2" type="ORF">DCAR_025579</name>
</gene>
<proteinExistence type="predicted"/>
<evidence type="ECO:0000313" key="2">
    <source>
        <dbReference type="EMBL" id="KZM88504.1"/>
    </source>
</evidence>
<feature type="transmembrane region" description="Helical" evidence="1">
    <location>
        <begin position="20"/>
        <end position="42"/>
    </location>
</feature>
<name>A0A164U6P4_DAUCS</name>
<organism evidence="2">
    <name type="scientific">Daucus carota subsp. sativus</name>
    <name type="common">Carrot</name>
    <dbReference type="NCBI Taxonomy" id="79200"/>
    <lineage>
        <taxon>Eukaryota</taxon>
        <taxon>Viridiplantae</taxon>
        <taxon>Streptophyta</taxon>
        <taxon>Embryophyta</taxon>
        <taxon>Tracheophyta</taxon>
        <taxon>Spermatophyta</taxon>
        <taxon>Magnoliopsida</taxon>
        <taxon>eudicotyledons</taxon>
        <taxon>Gunneridae</taxon>
        <taxon>Pentapetalae</taxon>
        <taxon>asterids</taxon>
        <taxon>campanulids</taxon>
        <taxon>Apiales</taxon>
        <taxon>Apiaceae</taxon>
        <taxon>Apioideae</taxon>
        <taxon>Scandiceae</taxon>
        <taxon>Daucinae</taxon>
        <taxon>Daucus</taxon>
        <taxon>Daucus sect. Daucus</taxon>
    </lineage>
</organism>
<evidence type="ECO:0000256" key="1">
    <source>
        <dbReference type="SAM" id="Phobius"/>
    </source>
</evidence>
<keyword evidence="1" id="KW-0812">Transmembrane</keyword>
<comment type="caution">
    <text evidence="2">The sequence shown here is derived from an EMBL/GenBank/DDBJ whole genome shotgun (WGS) entry which is preliminary data.</text>
</comment>
<dbReference type="EMBL" id="LNRQ01000007">
    <property type="protein sequence ID" value="KZM88504.1"/>
    <property type="molecule type" value="Genomic_DNA"/>
</dbReference>